<sequence length="272" mass="29488">MRISRRGLGAVICAALSTLLIGAGAVPASAGSGTGRGDVRPGQVTPMYLDGGSFLEIDTAGALWEWSDSSSGFYRTLKGNGWGNSRRITSLGLWQGVCKDFLEVKGDELVEWMDCGSGYQRSHVMWGWSNARLVTGIDNDTFMEIKTDGTLWQWTWNGSAFVGALKGNGWGNTRIISGIGRTSDGCTMFLEVKGDELRRWADCGHGFNVEHVMWGWSNARLMASVSGPTTVENDDVFVEVKTDGSLWRWSGVNATYRGEPAGNGWGNARLLG</sequence>
<gene>
    <name evidence="2" type="ORF">GA0070564_101160</name>
</gene>
<dbReference type="AlphaFoldDB" id="A0A1C4U1N7"/>
<dbReference type="Proteomes" id="UP000199504">
    <property type="component" value="Unassembled WGS sequence"/>
</dbReference>
<organism evidence="2 3">
    <name type="scientific">Micromonospora mirobrigensis</name>
    <dbReference type="NCBI Taxonomy" id="262898"/>
    <lineage>
        <taxon>Bacteria</taxon>
        <taxon>Bacillati</taxon>
        <taxon>Actinomycetota</taxon>
        <taxon>Actinomycetes</taxon>
        <taxon>Micromonosporales</taxon>
        <taxon>Micromonosporaceae</taxon>
        <taxon>Micromonospora</taxon>
    </lineage>
</organism>
<feature type="signal peptide" evidence="1">
    <location>
        <begin position="1"/>
        <end position="30"/>
    </location>
</feature>
<protein>
    <recommendedName>
        <fullName evidence="4">Tachylectin</fullName>
    </recommendedName>
</protein>
<accession>A0A1C4U1N7</accession>
<dbReference type="RefSeq" id="WP_091601163.1">
    <property type="nucleotide sequence ID" value="NZ_FMCX01000001.1"/>
</dbReference>
<feature type="chain" id="PRO_5008704367" description="Tachylectin" evidence="1">
    <location>
        <begin position="31"/>
        <end position="272"/>
    </location>
</feature>
<proteinExistence type="predicted"/>
<evidence type="ECO:0000256" key="1">
    <source>
        <dbReference type="SAM" id="SignalP"/>
    </source>
</evidence>
<name>A0A1C4U1N7_9ACTN</name>
<dbReference type="STRING" id="262898.GA0070564_101160"/>
<evidence type="ECO:0008006" key="4">
    <source>
        <dbReference type="Google" id="ProtNLM"/>
    </source>
</evidence>
<dbReference type="EMBL" id="FMCX01000001">
    <property type="protein sequence ID" value="SCE65611.1"/>
    <property type="molecule type" value="Genomic_DNA"/>
</dbReference>
<evidence type="ECO:0000313" key="3">
    <source>
        <dbReference type="Proteomes" id="UP000199504"/>
    </source>
</evidence>
<reference evidence="3" key="1">
    <citation type="submission" date="2016-06" db="EMBL/GenBank/DDBJ databases">
        <authorList>
            <person name="Varghese N."/>
            <person name="Submissions Spin"/>
        </authorList>
    </citation>
    <scope>NUCLEOTIDE SEQUENCE [LARGE SCALE GENOMIC DNA]</scope>
    <source>
        <strain evidence="3">DSM 44830</strain>
    </source>
</reference>
<evidence type="ECO:0000313" key="2">
    <source>
        <dbReference type="EMBL" id="SCE65611.1"/>
    </source>
</evidence>
<dbReference type="OrthoDB" id="3666497at2"/>
<keyword evidence="1" id="KW-0732">Signal</keyword>
<keyword evidence="3" id="KW-1185">Reference proteome</keyword>